<dbReference type="Proteomes" id="UP000198723">
    <property type="component" value="Unassembled WGS sequence"/>
</dbReference>
<proteinExistence type="predicted"/>
<accession>A0A1C3Y955</accession>
<dbReference type="EMBL" id="FMAJ01000014">
    <property type="protein sequence ID" value="SCB60925.1"/>
    <property type="molecule type" value="Genomic_DNA"/>
</dbReference>
<protein>
    <submittedName>
        <fullName evidence="1">Uncharacterized protein</fullName>
    </submittedName>
</protein>
<evidence type="ECO:0000313" key="2">
    <source>
        <dbReference type="Proteomes" id="UP000198723"/>
    </source>
</evidence>
<reference evidence="1 2" key="1">
    <citation type="submission" date="2016-08" db="EMBL/GenBank/DDBJ databases">
        <authorList>
            <person name="Seilhamer J.J."/>
        </authorList>
    </citation>
    <scope>NUCLEOTIDE SEQUENCE [LARGE SCALE GENOMIC DNA]</scope>
    <source>
        <strain evidence="1 2">HBR26</strain>
    </source>
</reference>
<name>A0A1C3Y955_9HYPH</name>
<evidence type="ECO:0000313" key="1">
    <source>
        <dbReference type="EMBL" id="SCB60925.1"/>
    </source>
</evidence>
<dbReference type="RefSeq" id="WP_092753434.1">
    <property type="nucleotide sequence ID" value="NZ_FMAJ01000014.1"/>
</dbReference>
<gene>
    <name evidence="1" type="ORF">GA0061105_1142</name>
</gene>
<dbReference type="AlphaFoldDB" id="A0A1C3Y955"/>
<organism evidence="1 2">
    <name type="scientific">Rhizobium aethiopicum</name>
    <dbReference type="NCBI Taxonomy" id="1138170"/>
    <lineage>
        <taxon>Bacteria</taxon>
        <taxon>Pseudomonadati</taxon>
        <taxon>Pseudomonadota</taxon>
        <taxon>Alphaproteobacteria</taxon>
        <taxon>Hyphomicrobiales</taxon>
        <taxon>Rhizobiaceae</taxon>
        <taxon>Rhizobium/Agrobacterium group</taxon>
        <taxon>Rhizobium</taxon>
    </lineage>
</organism>
<sequence length="273" mass="30883">MANASFAAALRDSALELLAIHRRAPRIVRYVADLQKWLLSQAALALHFERKLDPSCPPLTVSNLAKFLVENHIASHNTAVAHVKEMAYYKLFEPVETTDRRAKPLQASAYAETLIRQWFEGHLRSLDGMDAGDRCLRSEADETILYRAQPRIARRLFNHPDWYRPPESITLFVRSESGSNILHDLMSRVPLAPVVGERTWVGDVSARLTAAEYVISRSHASRLLAAAQNQGLLGWEATQMSGDCWISARFVLDYRRWQATKFSVISEVLSSIR</sequence>